<gene>
    <name evidence="3" type="ORF">HD596_010207</name>
</gene>
<dbReference type="InterPro" id="IPR013780">
    <property type="entry name" value="Glyco_hydro_b"/>
</dbReference>
<evidence type="ECO:0000259" key="2">
    <source>
        <dbReference type="Pfam" id="PF25839"/>
    </source>
</evidence>
<dbReference type="Proteomes" id="UP000579153">
    <property type="component" value="Unassembled WGS sequence"/>
</dbReference>
<feature type="compositionally biased region" description="Polar residues" evidence="1">
    <location>
        <begin position="38"/>
        <end position="47"/>
    </location>
</feature>
<evidence type="ECO:0000313" key="4">
    <source>
        <dbReference type="Proteomes" id="UP000579153"/>
    </source>
</evidence>
<name>A0A7W9GGU6_9ACTN</name>
<dbReference type="EMBL" id="JACHMB010000001">
    <property type="protein sequence ID" value="MBB5783451.1"/>
    <property type="molecule type" value="Genomic_DNA"/>
</dbReference>
<keyword evidence="4" id="KW-1185">Reference proteome</keyword>
<organism evidence="3 4">
    <name type="scientific">Nonomuraea jabiensis</name>
    <dbReference type="NCBI Taxonomy" id="882448"/>
    <lineage>
        <taxon>Bacteria</taxon>
        <taxon>Bacillati</taxon>
        <taxon>Actinomycetota</taxon>
        <taxon>Actinomycetes</taxon>
        <taxon>Streptosporangiales</taxon>
        <taxon>Streptosporangiaceae</taxon>
        <taxon>Nonomuraea</taxon>
    </lineage>
</organism>
<dbReference type="GO" id="GO:0016798">
    <property type="term" value="F:hydrolase activity, acting on glycosyl bonds"/>
    <property type="evidence" value="ECO:0007669"/>
    <property type="project" value="UniProtKB-KW"/>
</dbReference>
<feature type="domain" description="D-apionate lactonase C-terminal" evidence="2">
    <location>
        <begin position="13"/>
        <end position="67"/>
    </location>
</feature>
<evidence type="ECO:0000256" key="1">
    <source>
        <dbReference type="SAM" id="MobiDB-lite"/>
    </source>
</evidence>
<dbReference type="SUPFAM" id="SSF51011">
    <property type="entry name" value="Glycosyl hydrolase domain"/>
    <property type="match status" value="1"/>
</dbReference>
<evidence type="ECO:0000313" key="3">
    <source>
        <dbReference type="EMBL" id="MBB5783451.1"/>
    </source>
</evidence>
<comment type="caution">
    <text evidence="3">The sequence shown here is derived from an EMBL/GenBank/DDBJ whole genome shotgun (WGS) entry which is preliminary data.</text>
</comment>
<sequence length="70" mass="7419">MLSAHADHLAYLRGDGEDSVVVAVNLSGRDQTVAFPGSRSTLWSSDPTAGERDPLPGAVTLAPFEARLLR</sequence>
<feature type="region of interest" description="Disordered" evidence="1">
    <location>
        <begin position="38"/>
        <end position="57"/>
    </location>
</feature>
<dbReference type="AlphaFoldDB" id="A0A7W9GGU6"/>
<dbReference type="InterPro" id="IPR058789">
    <property type="entry name" value="ApnL_C"/>
</dbReference>
<proteinExistence type="predicted"/>
<reference evidence="3 4" key="1">
    <citation type="submission" date="2020-08" db="EMBL/GenBank/DDBJ databases">
        <title>Sequencing the genomes of 1000 actinobacteria strains.</title>
        <authorList>
            <person name="Klenk H.-P."/>
        </authorList>
    </citation>
    <scope>NUCLEOTIDE SEQUENCE [LARGE SCALE GENOMIC DNA]</scope>
    <source>
        <strain evidence="3 4">DSM 45507</strain>
    </source>
</reference>
<dbReference type="Pfam" id="PF25839">
    <property type="entry name" value="Apionate_lact_C"/>
    <property type="match status" value="1"/>
</dbReference>
<protein>
    <recommendedName>
        <fullName evidence="2">D-apionate lactonase C-terminal domain-containing protein</fullName>
    </recommendedName>
</protein>
<accession>A0A7W9GGU6</accession>
<dbReference type="Gene3D" id="2.60.40.1180">
    <property type="entry name" value="Golgi alpha-mannosidase II"/>
    <property type="match status" value="1"/>
</dbReference>